<evidence type="ECO:0000313" key="2">
    <source>
        <dbReference type="EMBL" id="GFY98933.1"/>
    </source>
</evidence>
<name>A0A7J0FK26_9ERIC</name>
<proteinExistence type="predicted"/>
<gene>
    <name evidence="2" type="ORF">Acr_13g0003340</name>
</gene>
<dbReference type="Proteomes" id="UP000585474">
    <property type="component" value="Unassembled WGS sequence"/>
</dbReference>
<evidence type="ECO:0000313" key="3">
    <source>
        <dbReference type="Proteomes" id="UP000585474"/>
    </source>
</evidence>
<feature type="compositionally biased region" description="Low complexity" evidence="1">
    <location>
        <begin position="507"/>
        <end position="517"/>
    </location>
</feature>
<dbReference type="EMBL" id="BJWL01000013">
    <property type="protein sequence ID" value="GFY98933.1"/>
    <property type="molecule type" value="Genomic_DNA"/>
</dbReference>
<accession>A0A7J0FK26</accession>
<dbReference type="OrthoDB" id="1750920at2759"/>
<dbReference type="AlphaFoldDB" id="A0A7J0FK26"/>
<feature type="region of interest" description="Disordered" evidence="1">
    <location>
        <begin position="599"/>
        <end position="627"/>
    </location>
</feature>
<protein>
    <submittedName>
        <fullName evidence="2">Uncharacterized protein</fullName>
    </submittedName>
</protein>
<keyword evidence="3" id="KW-1185">Reference proteome</keyword>
<sequence>MVQYDTCLDELAVLSPDRLQPARHHHANVSLWVWGLSEKPPLCKVTFCPLTSLKIAAPSLPLVQASSAVIIPSLLNSDSSKVTMSLARMVAFFDSVCIELRRRRPPSLLYSGSSAEVNALARPDSVILYFVPLQLSFSSHELGRYSTSPGPPPAPSTRLVRTHGRATATCSNSMSCESHCWSFVLLLNWVIFGPFTPDEMGLGLPVNSCIRVLPPGLSAVELLVPNDEALEWYRAKHGIPANVHIERPEPNEIAHLVEGNEGRIPVRIWLIHQAGLQFPISPMLKRGDGTLPPHLHASVRQFCLNRACGGHVDASNGENLQCQDLLNSCKPHTRLVTNSPSKDLFLDEFVWINGRLPDNFNDRFKRKSENCKKAIHAVNNRKVPRKDIKISHPSLRIEERAPRCDASSSERSKAPPSANPPTIPAQDWEEAYTDTYFCYCADFNDRFKRRHVIPHKAEDDIKISHPSLRIEERAPRCDVSISKRSKAPPSANPPTILAQAWEEHLTSSSSTYVSPESSDSEEEGEKAKKNTPTILPTIPCSPREKLKIVHYFREAHEFGQELGGQQIATPPIRQIPHLVVDPILELANTVMGFVRAPRSIPPANERGKKLRRAHPGGPGGGLKGQARPYIHHQNADAELWKPEFAIVELDRQITVAISTKDHDTSLALARAIMLPKDITDLAEKSSDAIRDLMLGNLESELNKAKLALSVADKLKPDLVAAEQARDASYVATTQAQNERDKALKDLAELQAVACGVYERVFNRGISRARDNYDRQVAEHCPRIYMKGWLACLAEFGIPEDNPAWSKATPVAKLP</sequence>
<reference evidence="2 3" key="1">
    <citation type="submission" date="2019-07" db="EMBL/GenBank/DDBJ databases">
        <title>De Novo Assembly of kiwifruit Actinidia rufa.</title>
        <authorList>
            <person name="Sugita-Konishi S."/>
            <person name="Sato K."/>
            <person name="Mori E."/>
            <person name="Abe Y."/>
            <person name="Kisaki G."/>
            <person name="Hamano K."/>
            <person name="Suezawa K."/>
            <person name="Otani M."/>
            <person name="Fukuda T."/>
            <person name="Manabe T."/>
            <person name="Gomi K."/>
            <person name="Tabuchi M."/>
            <person name="Akimitsu K."/>
            <person name="Kataoka I."/>
        </authorList>
    </citation>
    <scope>NUCLEOTIDE SEQUENCE [LARGE SCALE GENOMIC DNA]</scope>
    <source>
        <strain evidence="3">cv. Fuchu</strain>
    </source>
</reference>
<evidence type="ECO:0000256" key="1">
    <source>
        <dbReference type="SAM" id="MobiDB-lite"/>
    </source>
</evidence>
<comment type="caution">
    <text evidence="2">The sequence shown here is derived from an EMBL/GenBank/DDBJ whole genome shotgun (WGS) entry which is preliminary data.</text>
</comment>
<organism evidence="2 3">
    <name type="scientific">Actinidia rufa</name>
    <dbReference type="NCBI Taxonomy" id="165716"/>
    <lineage>
        <taxon>Eukaryota</taxon>
        <taxon>Viridiplantae</taxon>
        <taxon>Streptophyta</taxon>
        <taxon>Embryophyta</taxon>
        <taxon>Tracheophyta</taxon>
        <taxon>Spermatophyta</taxon>
        <taxon>Magnoliopsida</taxon>
        <taxon>eudicotyledons</taxon>
        <taxon>Gunneridae</taxon>
        <taxon>Pentapetalae</taxon>
        <taxon>asterids</taxon>
        <taxon>Ericales</taxon>
        <taxon>Actinidiaceae</taxon>
        <taxon>Actinidia</taxon>
    </lineage>
</organism>
<feature type="compositionally biased region" description="Basic and acidic residues" evidence="1">
    <location>
        <begin position="399"/>
        <end position="413"/>
    </location>
</feature>
<feature type="region of interest" description="Disordered" evidence="1">
    <location>
        <begin position="507"/>
        <end position="537"/>
    </location>
</feature>
<feature type="region of interest" description="Disordered" evidence="1">
    <location>
        <begin position="474"/>
        <end position="494"/>
    </location>
</feature>
<feature type="region of interest" description="Disordered" evidence="1">
    <location>
        <begin position="399"/>
        <end position="425"/>
    </location>
</feature>